<dbReference type="OrthoDB" id="350804at2157"/>
<accession>A0A1N7ELU6</accession>
<dbReference type="GO" id="GO:0003700">
    <property type="term" value="F:DNA-binding transcription factor activity"/>
    <property type="evidence" value="ECO:0007669"/>
    <property type="project" value="InterPro"/>
</dbReference>
<gene>
    <name evidence="3" type="ORF">SAMN05421858_4387</name>
</gene>
<evidence type="ECO:0000313" key="3">
    <source>
        <dbReference type="EMBL" id="SIR89073.1"/>
    </source>
</evidence>
<evidence type="ECO:0000259" key="2">
    <source>
        <dbReference type="Pfam" id="PF12802"/>
    </source>
</evidence>
<dbReference type="CDD" id="cd00090">
    <property type="entry name" value="HTH_ARSR"/>
    <property type="match status" value="1"/>
</dbReference>
<dbReference type="AlphaFoldDB" id="A0A1N7ELU6"/>
<feature type="region of interest" description="Disordered" evidence="1">
    <location>
        <begin position="1"/>
        <end position="23"/>
    </location>
</feature>
<evidence type="ECO:0000256" key="1">
    <source>
        <dbReference type="SAM" id="MobiDB-lite"/>
    </source>
</evidence>
<organism evidence="3 4">
    <name type="scientific">Haladaptatus litoreus</name>
    <dbReference type="NCBI Taxonomy" id="553468"/>
    <lineage>
        <taxon>Archaea</taxon>
        <taxon>Methanobacteriati</taxon>
        <taxon>Methanobacteriota</taxon>
        <taxon>Stenosarchaea group</taxon>
        <taxon>Halobacteria</taxon>
        <taxon>Halobacteriales</taxon>
        <taxon>Haladaptataceae</taxon>
        <taxon>Haladaptatus</taxon>
    </lineage>
</organism>
<feature type="domain" description="HTH marR-type" evidence="2">
    <location>
        <begin position="26"/>
        <end position="76"/>
    </location>
</feature>
<dbReference type="InterPro" id="IPR011991">
    <property type="entry name" value="ArsR-like_HTH"/>
</dbReference>
<keyword evidence="4" id="KW-1185">Reference proteome</keyword>
<dbReference type="InterPro" id="IPR036390">
    <property type="entry name" value="WH_DNA-bd_sf"/>
</dbReference>
<name>A0A1N7ELU6_9EURY</name>
<dbReference type="RefSeq" id="WP_076432602.1">
    <property type="nucleotide sequence ID" value="NZ_FTNO01000006.1"/>
</dbReference>
<dbReference type="Proteomes" id="UP000186914">
    <property type="component" value="Unassembled WGS sequence"/>
</dbReference>
<protein>
    <submittedName>
        <fullName evidence="3">Winged helix-turn-helix DNA-binding</fullName>
    </submittedName>
</protein>
<reference evidence="4" key="1">
    <citation type="submission" date="2017-01" db="EMBL/GenBank/DDBJ databases">
        <authorList>
            <person name="Varghese N."/>
            <person name="Submissions S."/>
        </authorList>
    </citation>
    <scope>NUCLEOTIDE SEQUENCE [LARGE SCALE GENOMIC DNA]</scope>
    <source>
        <strain evidence="4">CGMCC 1.7737</strain>
    </source>
</reference>
<dbReference type="SUPFAM" id="SSF46785">
    <property type="entry name" value="Winged helix' DNA-binding domain"/>
    <property type="match status" value="1"/>
</dbReference>
<dbReference type="GO" id="GO:0003677">
    <property type="term" value="F:DNA binding"/>
    <property type="evidence" value="ECO:0007669"/>
    <property type="project" value="UniProtKB-KW"/>
</dbReference>
<sequence>MQHRVQAPDDTDDPQTKPPTAVLSELPPSAKLVAKVLEYNDDALTQAELADETLLPSRTVRYALTRLEDHDLVESRFLFADARKRCYSLTFD</sequence>
<proteinExistence type="predicted"/>
<evidence type="ECO:0000313" key="4">
    <source>
        <dbReference type="Proteomes" id="UP000186914"/>
    </source>
</evidence>
<dbReference type="EMBL" id="FTNO01000006">
    <property type="protein sequence ID" value="SIR89073.1"/>
    <property type="molecule type" value="Genomic_DNA"/>
</dbReference>
<dbReference type="Pfam" id="PF12802">
    <property type="entry name" value="MarR_2"/>
    <property type="match status" value="1"/>
</dbReference>
<keyword evidence="3" id="KW-0238">DNA-binding</keyword>
<dbReference type="InterPro" id="IPR036388">
    <property type="entry name" value="WH-like_DNA-bd_sf"/>
</dbReference>
<dbReference type="Gene3D" id="1.10.10.10">
    <property type="entry name" value="Winged helix-like DNA-binding domain superfamily/Winged helix DNA-binding domain"/>
    <property type="match status" value="1"/>
</dbReference>
<dbReference type="InterPro" id="IPR000835">
    <property type="entry name" value="HTH_MarR-typ"/>
</dbReference>